<dbReference type="Gene3D" id="3.40.50.300">
    <property type="entry name" value="P-loop containing nucleotide triphosphate hydrolases"/>
    <property type="match status" value="1"/>
</dbReference>
<comment type="similarity">
    <text evidence="13">Belongs to the RNA cytidine acetyltransferase family. NAT10 subfamily.</text>
</comment>
<evidence type="ECO:0000256" key="4">
    <source>
        <dbReference type="ARBA" id="ARBA00022679"/>
    </source>
</evidence>
<reference evidence="15 16" key="1">
    <citation type="submission" date="2019-04" db="EMBL/GenBank/DDBJ databases">
        <authorList>
            <consortium name="Wellcome Sanger Institute Data Sharing"/>
        </authorList>
    </citation>
    <scope>NUCLEOTIDE SEQUENCE [LARGE SCALE GENOMIC DNA]</scope>
</reference>
<dbReference type="GeneTree" id="ENSGT00390000009140"/>
<dbReference type="InterPro" id="IPR013562">
    <property type="entry name" value="TmcA/NAT10_N"/>
</dbReference>
<evidence type="ECO:0000256" key="13">
    <source>
        <dbReference type="HAMAP-Rule" id="MF_03211"/>
    </source>
</evidence>
<accession>A0A8C9WHA8</accession>
<comment type="catalytic activity">
    <reaction evidence="13">
        <text>a cytidine in tRNA + acetyl-CoA + ATP + H2O = an N(4)-acetylcytidine in tRNA + ADP + phosphate + CoA + H(+)</text>
        <dbReference type="Rhea" id="RHEA:53876"/>
        <dbReference type="Rhea" id="RHEA-COMP:13670"/>
        <dbReference type="Rhea" id="RHEA-COMP:13671"/>
        <dbReference type="ChEBI" id="CHEBI:15377"/>
        <dbReference type="ChEBI" id="CHEBI:15378"/>
        <dbReference type="ChEBI" id="CHEBI:30616"/>
        <dbReference type="ChEBI" id="CHEBI:43474"/>
        <dbReference type="ChEBI" id="CHEBI:57287"/>
        <dbReference type="ChEBI" id="CHEBI:57288"/>
        <dbReference type="ChEBI" id="CHEBI:74900"/>
        <dbReference type="ChEBI" id="CHEBI:82748"/>
        <dbReference type="ChEBI" id="CHEBI:456216"/>
    </reaction>
</comment>
<dbReference type="InterPro" id="IPR033688">
    <property type="entry name" value="NAT10"/>
</dbReference>
<keyword evidence="10 13" id="KW-0012">Acyltransferase</keyword>
<dbReference type="InterPro" id="IPR027417">
    <property type="entry name" value="P-loop_NTPase"/>
</dbReference>
<evidence type="ECO:0000313" key="16">
    <source>
        <dbReference type="Proteomes" id="UP000694397"/>
    </source>
</evidence>
<dbReference type="PANTHER" id="PTHR10925:SF5">
    <property type="entry name" value="RNA CYTIDINE ACETYLTRANSFERASE"/>
    <property type="match status" value="1"/>
</dbReference>
<dbReference type="PROSITE" id="PS51186">
    <property type="entry name" value="GNAT"/>
    <property type="match status" value="1"/>
</dbReference>
<dbReference type="Ensembl" id="ENSSFOT00015059790.1">
    <property type="protein sequence ID" value="ENSSFOP00015074584.1"/>
    <property type="gene ID" value="ENSSFOG00015015371.2"/>
</dbReference>
<gene>
    <name evidence="13 15" type="primary">NAT10</name>
    <name evidence="15" type="synonym">nat10</name>
</gene>
<dbReference type="GO" id="GO:0005524">
    <property type="term" value="F:ATP binding"/>
    <property type="evidence" value="ECO:0007669"/>
    <property type="project" value="UniProtKB-UniRule"/>
</dbReference>
<evidence type="ECO:0000256" key="8">
    <source>
        <dbReference type="ARBA" id="ARBA00022990"/>
    </source>
</evidence>
<keyword evidence="5 13" id="KW-0819">tRNA processing</keyword>
<evidence type="ECO:0000256" key="3">
    <source>
        <dbReference type="ARBA" id="ARBA00022553"/>
    </source>
</evidence>
<dbReference type="SUPFAM" id="SSF55729">
    <property type="entry name" value="Acyl-CoA N-acyltransferases (Nat)"/>
    <property type="match status" value="1"/>
</dbReference>
<keyword evidence="7 13" id="KW-0067">ATP-binding</keyword>
<evidence type="ECO:0000313" key="15">
    <source>
        <dbReference type="Ensembl" id="ENSSFOP00015074584.1"/>
    </source>
</evidence>
<keyword evidence="4 13" id="KW-0808">Transferase</keyword>
<keyword evidence="6 13" id="KW-0547">Nucleotide-binding</keyword>
<dbReference type="GO" id="GO:1990883">
    <property type="term" value="F:18S rRNA cytidine N-acetyltransferase activity"/>
    <property type="evidence" value="ECO:0007669"/>
    <property type="project" value="TreeGrafter"/>
</dbReference>
<name>A0A8C9WHA8_SCLFO</name>
<dbReference type="PANTHER" id="PTHR10925">
    <property type="entry name" value="N-ACETYLTRANSFERASE 10"/>
    <property type="match status" value="1"/>
</dbReference>
<dbReference type="FunFam" id="3.40.630.30:FF:000019">
    <property type="entry name" value="RNA cytidine acetyltransferase"/>
    <property type="match status" value="1"/>
</dbReference>
<evidence type="ECO:0000256" key="12">
    <source>
        <dbReference type="ARBA" id="ARBA00068357"/>
    </source>
</evidence>
<dbReference type="InterPro" id="IPR007807">
    <property type="entry name" value="TcmA/NAT10_helicase"/>
</dbReference>
<reference evidence="15" key="2">
    <citation type="submission" date="2025-08" db="UniProtKB">
        <authorList>
            <consortium name="Ensembl"/>
        </authorList>
    </citation>
    <scope>IDENTIFICATION</scope>
</reference>
<comment type="function">
    <text evidence="13">RNA cytidine acetyltransferase with specificity toward both 18S rRNA and tRNAs. Catalyzes the formation of N(4)-acetylcytidine (ac4C) in 18S rRNA. Required for early nucleolar cleavages of precursor rRNA at sites A0, A1 and A2 during 18S rRNA synthesis. Catalyzes the formation of ac4C in serine and leucine tRNAs. Requires the tRNA-binding adapter protein THUMPD1 for full tRNA acetyltransferase activity but not for 18S rRNA acetylation.</text>
</comment>
<evidence type="ECO:0000256" key="5">
    <source>
        <dbReference type="ARBA" id="ARBA00022694"/>
    </source>
</evidence>
<dbReference type="HAMAP" id="MF_03211">
    <property type="entry name" value="RNA_acetyltr_Nat10"/>
    <property type="match status" value="1"/>
</dbReference>
<comment type="catalytic activity">
    <reaction evidence="13">
        <text>a cytidine in 18S rRNA + acetyl-CoA + ATP + H2O = an N(4)-acetylcytidine in 18S rRNA + ADP + phosphate + CoA + H(+)</text>
        <dbReference type="Rhea" id="RHEA:51424"/>
        <dbReference type="Rhea" id="RHEA-COMP:13575"/>
        <dbReference type="Rhea" id="RHEA-COMP:13576"/>
        <dbReference type="ChEBI" id="CHEBI:15377"/>
        <dbReference type="ChEBI" id="CHEBI:15378"/>
        <dbReference type="ChEBI" id="CHEBI:30616"/>
        <dbReference type="ChEBI" id="CHEBI:43474"/>
        <dbReference type="ChEBI" id="CHEBI:57287"/>
        <dbReference type="ChEBI" id="CHEBI:57288"/>
        <dbReference type="ChEBI" id="CHEBI:74900"/>
        <dbReference type="ChEBI" id="CHEBI:82748"/>
        <dbReference type="ChEBI" id="CHEBI:456216"/>
    </reaction>
</comment>
<sequence>MLSKASVKARPSVLWCYKKELGFSNNRKKRMRRLQKKIKSGTLNLKEDDPFELFIAATNIRYCYYKETHKILGNTYGMCVLQDFEALTPNLLARTIETVEGGGLVVILLRTMNSLKQLYTMTMDVHARYRTEAHQDVVGRFNERFILSLASCKTCVAIDDQLNILPISSHIASIKPVPPKTQEDSLPPRELELKELKESLQDTQPVGVLVDSCKTLDQAKAVLKFIEAISEKTLRSTVALTAARGRGKSAALGLAVAGAVAFGYSNIFVTSPSPDNLHTLFEFVFKGFDALQYQEHLDYEIIQSLNPEFNKAVVRVNIFKEHRQTIQYIHPGDAVKLGQAELLVIDEAAAIPLPLVKKLLGPYLVFMASTINGYEGTGRSLSLKLIQQLRTQSADSQQSTTAENRNTNTARLAAARTLHEVSLHESIRYAPGDPVEKWLNDLLCLDCLSVPRLISGCPLPQTCDLYYVNRDTLFCYHKASEAFLQRLMALYVASHYKNSPNDLQMLSDAPAHHLFCLLPPVPPTQNSLPEVLAVLQVCLEGEISRQSILNSLSRGKKAAGDLIPWTVSEQFQDHDFGSLSGGRVVRIAVNPDYQGMGYGSRAMQLLQMYYEGQFPVLDEAVQQVSSEITTVSSEAVSLLEEVVKPRKDLPPLLLKLNERPAERLDYLGVSYGLTAQLLKFWKRAGFIPVYLRQTPNDLTGEHSCVMLKELNMEESTAQGQWLSAYWKDFRRRFLSLLSYQFSSFSPSQALNILQNKNVKDDAVPALTQLQLVAQFSPYDLKRLEMYSRNMVDYHLIMDMIPGIARIFFLKQLGDVSLSAAQCDEAAKEFQEKHKKEMEKIKEMNLTQYMIRGDDEEWDEVLKAGHTAVVSIKR</sequence>
<comment type="subunit">
    <text evidence="11">Part of the small subunit (SSU) processome, composed of more than 70 proteins and the RNA chaperone small nucleolar RNA (snoRNA) U3. Interacts with THUMPD1. Interacts with SUN1 (via N-terminus). Interacts with TERT.</text>
</comment>
<feature type="binding site" evidence="13">
    <location>
        <position position="428"/>
    </location>
    <ligand>
        <name>ATP</name>
        <dbReference type="ChEBI" id="CHEBI:30616"/>
    </ligand>
</feature>
<feature type="domain" description="N-acetyltransferase" evidence="14">
    <location>
        <begin position="516"/>
        <end position="711"/>
    </location>
</feature>
<evidence type="ECO:0000256" key="9">
    <source>
        <dbReference type="ARBA" id="ARBA00023242"/>
    </source>
</evidence>
<dbReference type="GO" id="GO:0030686">
    <property type="term" value="C:90S preribosome"/>
    <property type="evidence" value="ECO:0007669"/>
    <property type="project" value="TreeGrafter"/>
</dbReference>
<keyword evidence="3" id="KW-0597">Phosphoprotein</keyword>
<evidence type="ECO:0000256" key="1">
    <source>
        <dbReference type="ARBA" id="ARBA00004604"/>
    </source>
</evidence>
<dbReference type="GO" id="GO:0051391">
    <property type="term" value="P:tRNA acetylation"/>
    <property type="evidence" value="ECO:0007669"/>
    <property type="project" value="UniProtKB-UniRule"/>
</dbReference>
<dbReference type="GO" id="GO:1904812">
    <property type="term" value="P:rRNA acetylation involved in maturation of SSU-rRNA"/>
    <property type="evidence" value="ECO:0007669"/>
    <property type="project" value="InterPro"/>
</dbReference>
<evidence type="ECO:0000256" key="10">
    <source>
        <dbReference type="ARBA" id="ARBA00023315"/>
    </source>
</evidence>
<dbReference type="CDD" id="cd04301">
    <property type="entry name" value="NAT_SF"/>
    <property type="match status" value="1"/>
</dbReference>
<reference evidence="15" key="3">
    <citation type="submission" date="2025-09" db="UniProtKB">
        <authorList>
            <consortium name="Ensembl"/>
        </authorList>
    </citation>
    <scope>IDENTIFICATION</scope>
</reference>
<feature type="binding site" evidence="13">
    <location>
        <position position="683"/>
    </location>
    <ligand>
        <name>acetyl-CoA</name>
        <dbReference type="ChEBI" id="CHEBI:57288"/>
    </ligand>
</feature>
<keyword evidence="16" id="KW-1185">Reference proteome</keyword>
<protein>
    <recommendedName>
        <fullName evidence="12 13">RNA cytidine acetyltransferase</fullName>
        <ecNumber evidence="13">2.3.1.-</ecNumber>
    </recommendedName>
    <alternativeName>
        <fullName evidence="13">18S rRNA cytosine acetyltransferase</fullName>
    </alternativeName>
</protein>
<keyword evidence="8" id="KW-0007">Acetylation</keyword>
<dbReference type="Proteomes" id="UP000694397">
    <property type="component" value="Chromosome 2"/>
</dbReference>
<evidence type="ECO:0000256" key="6">
    <source>
        <dbReference type="ARBA" id="ARBA00022741"/>
    </source>
</evidence>
<dbReference type="InterPro" id="IPR000182">
    <property type="entry name" value="GNAT_dom"/>
</dbReference>
<dbReference type="Pfam" id="PF05127">
    <property type="entry name" value="NAT10_TcmA_helicase"/>
    <property type="match status" value="1"/>
</dbReference>
<dbReference type="FunFam" id="3.40.50.11040:FF:000006">
    <property type="entry name" value="RNA cytidine acetyltransferase"/>
    <property type="match status" value="1"/>
</dbReference>
<dbReference type="Gene3D" id="3.40.50.11040">
    <property type="match status" value="1"/>
</dbReference>
<dbReference type="AlphaFoldDB" id="A0A8C9WHA8"/>
<proteinExistence type="inferred from homology"/>
<dbReference type="InterPro" id="IPR027992">
    <property type="entry name" value="tRNA_bind_dom"/>
</dbReference>
<dbReference type="FunFam" id="3.40.50.300:FF:002218">
    <property type="entry name" value="tRNA(Met) cytidine acetyltransferase TmcA"/>
    <property type="match status" value="1"/>
</dbReference>
<dbReference type="GO" id="GO:0005730">
    <property type="term" value="C:nucleolus"/>
    <property type="evidence" value="ECO:0007669"/>
    <property type="project" value="UniProtKB-SubCell"/>
</dbReference>
<dbReference type="InterPro" id="IPR032672">
    <property type="entry name" value="TmcA/NAT10/Kre33"/>
</dbReference>
<keyword evidence="9 13" id="KW-0539">Nucleus</keyword>
<feature type="binding site" evidence="13">
    <location>
        <begin position="594"/>
        <end position="600"/>
    </location>
    <ligand>
        <name>acetyl-CoA</name>
        <dbReference type="ChEBI" id="CHEBI:57288"/>
    </ligand>
</feature>
<comment type="subcellular location">
    <subcellularLocation>
        <location evidence="1 13">Nucleus</location>
        <location evidence="1 13">Nucleolus</location>
    </subcellularLocation>
</comment>
<evidence type="ECO:0000256" key="11">
    <source>
        <dbReference type="ARBA" id="ARBA00065380"/>
    </source>
</evidence>
<feature type="binding site" evidence="13">
    <location>
        <begin position="587"/>
        <end position="589"/>
    </location>
    <ligand>
        <name>acetyl-CoA</name>
        <dbReference type="ChEBI" id="CHEBI:57288"/>
    </ligand>
</feature>
<dbReference type="InterPro" id="IPR016181">
    <property type="entry name" value="Acyl_CoA_acyltransferase"/>
</dbReference>
<feature type="binding site" evidence="13">
    <location>
        <begin position="245"/>
        <end position="254"/>
    </location>
    <ligand>
        <name>ATP</name>
        <dbReference type="ChEBI" id="CHEBI:30616"/>
    </ligand>
</feature>
<dbReference type="Pfam" id="PF13718">
    <property type="entry name" value="GNAT_acetyltr_2"/>
    <property type="match status" value="1"/>
</dbReference>
<dbReference type="Gene3D" id="3.40.630.30">
    <property type="match status" value="1"/>
</dbReference>
<evidence type="ECO:0000256" key="2">
    <source>
        <dbReference type="ARBA" id="ARBA00022552"/>
    </source>
</evidence>
<dbReference type="EC" id="2.3.1.-" evidence="13"/>
<keyword evidence="2 13" id="KW-0698">rRNA processing</keyword>
<dbReference type="Pfam" id="PF13725">
    <property type="entry name" value="tRNA_bind_2"/>
    <property type="match status" value="1"/>
</dbReference>
<comment type="subunit">
    <text evidence="13">Interacts with THUMPD1.</text>
</comment>
<dbReference type="GO" id="GO:0000049">
    <property type="term" value="F:tRNA binding"/>
    <property type="evidence" value="ECO:0007669"/>
    <property type="project" value="TreeGrafter"/>
</dbReference>
<evidence type="ECO:0000256" key="7">
    <source>
        <dbReference type="ARBA" id="ARBA00022840"/>
    </source>
</evidence>
<organism evidence="15 16">
    <name type="scientific">Scleropages formosus</name>
    <name type="common">Asian bonytongue</name>
    <name type="synonym">Osteoglossum formosum</name>
    <dbReference type="NCBI Taxonomy" id="113540"/>
    <lineage>
        <taxon>Eukaryota</taxon>
        <taxon>Metazoa</taxon>
        <taxon>Chordata</taxon>
        <taxon>Craniata</taxon>
        <taxon>Vertebrata</taxon>
        <taxon>Euteleostomi</taxon>
        <taxon>Actinopterygii</taxon>
        <taxon>Neopterygii</taxon>
        <taxon>Teleostei</taxon>
        <taxon>Osteoglossocephala</taxon>
        <taxon>Osteoglossomorpha</taxon>
        <taxon>Osteoglossiformes</taxon>
        <taxon>Osteoglossidae</taxon>
        <taxon>Scleropages</taxon>
    </lineage>
</organism>
<evidence type="ECO:0000259" key="14">
    <source>
        <dbReference type="PROSITE" id="PS51186"/>
    </source>
</evidence>
<dbReference type="OrthoDB" id="10067491at2759"/>
<dbReference type="Pfam" id="PF08351">
    <property type="entry name" value="TmcA_N"/>
    <property type="match status" value="1"/>
</dbReference>